<protein>
    <submittedName>
        <fullName evidence="1">C-Jun-amino-terminal kinase-interacting protein 4</fullName>
    </submittedName>
</protein>
<keyword evidence="2" id="KW-1185">Reference proteome</keyword>
<keyword evidence="1" id="KW-0418">Kinase</keyword>
<evidence type="ECO:0000313" key="2">
    <source>
        <dbReference type="Proteomes" id="UP000827872"/>
    </source>
</evidence>
<name>A0ACB8EKQ6_9SAUR</name>
<keyword evidence="1" id="KW-0808">Transferase</keyword>
<gene>
    <name evidence="1" type="primary">SPAG9_2</name>
    <name evidence="1" type="ORF">K3G42_029070</name>
</gene>
<proteinExistence type="predicted"/>
<dbReference type="Proteomes" id="UP000827872">
    <property type="component" value="Linkage Group LG03"/>
</dbReference>
<comment type="caution">
    <text evidence="1">The sequence shown here is derived from an EMBL/GenBank/DDBJ whole genome shotgun (WGS) entry which is preliminary data.</text>
</comment>
<reference evidence="1" key="1">
    <citation type="submission" date="2021-08" db="EMBL/GenBank/DDBJ databases">
        <title>The first chromosome-level gecko genome reveals the dynamic sex chromosomes of Neotropical dwarf geckos (Sphaerodactylidae: Sphaerodactylus).</title>
        <authorList>
            <person name="Pinto B.J."/>
            <person name="Keating S.E."/>
            <person name="Gamble T."/>
        </authorList>
    </citation>
    <scope>NUCLEOTIDE SEQUENCE</scope>
    <source>
        <strain evidence="1">TG3544</strain>
    </source>
</reference>
<accession>A0ACB8EKQ6</accession>
<organism evidence="1 2">
    <name type="scientific">Sphaerodactylus townsendi</name>
    <dbReference type="NCBI Taxonomy" id="933632"/>
    <lineage>
        <taxon>Eukaryota</taxon>
        <taxon>Metazoa</taxon>
        <taxon>Chordata</taxon>
        <taxon>Craniata</taxon>
        <taxon>Vertebrata</taxon>
        <taxon>Euteleostomi</taxon>
        <taxon>Lepidosauria</taxon>
        <taxon>Squamata</taxon>
        <taxon>Bifurcata</taxon>
        <taxon>Gekkota</taxon>
        <taxon>Sphaerodactylidae</taxon>
        <taxon>Sphaerodactylus</taxon>
    </lineage>
</organism>
<evidence type="ECO:0000313" key="1">
    <source>
        <dbReference type="EMBL" id="KAH7993075.1"/>
    </source>
</evidence>
<dbReference type="EMBL" id="CM037616">
    <property type="protein sequence ID" value="KAH7993075.1"/>
    <property type="molecule type" value="Genomic_DNA"/>
</dbReference>
<sequence length="189" mass="20743">MCMRERETLWTLSHLLPYLSDELSDSQAGSKSTTPISDAPALAETPLNESSEGLVKSSDTGDKKTDTGKHIEVQVAQETRNVSIGSNENEDKSEVQAIIESTPELDMDKDLSGYKDSSTPTKGIENKAFDRNTESLFEELSSAGSGLIGDVDEGADLLEMKQNCSVQLFIEASSGIKLYYFLIPRRWVL</sequence>